<evidence type="ECO:0000313" key="1">
    <source>
        <dbReference type="EMBL" id="MBC9811719.1"/>
    </source>
</evidence>
<reference evidence="1" key="1">
    <citation type="submission" date="2020-09" db="EMBL/GenBank/DDBJ databases">
        <title>Taishania pollutisoli gen. nov., sp. nov., Isolated from Tetrabromobisphenol A-Contaminated Soil.</title>
        <authorList>
            <person name="Chen Q."/>
        </authorList>
    </citation>
    <scope>NUCLEOTIDE SEQUENCE</scope>
    <source>
        <strain evidence="1">CZZ-1</strain>
    </source>
</reference>
<proteinExistence type="predicted"/>
<gene>
    <name evidence="1" type="ORF">H9Y05_04440</name>
</gene>
<keyword evidence="2" id="KW-1185">Reference proteome</keyword>
<comment type="caution">
    <text evidence="1">The sequence shown here is derived from an EMBL/GenBank/DDBJ whole genome shotgun (WGS) entry which is preliminary data.</text>
</comment>
<accession>A0A8J6P4X0</accession>
<sequence length="47" mass="5200">MSPGLVVSADNARKGLVGCISKLFIDTNSPLTSEEQWMLKPLYFVKD</sequence>
<dbReference type="AlphaFoldDB" id="A0A8J6P4X0"/>
<dbReference type="RefSeq" id="WP_216713605.1">
    <property type="nucleotide sequence ID" value="NZ_JACVEL010000002.1"/>
</dbReference>
<dbReference type="EMBL" id="JACVEL010000002">
    <property type="protein sequence ID" value="MBC9811719.1"/>
    <property type="molecule type" value="Genomic_DNA"/>
</dbReference>
<evidence type="ECO:0000313" key="2">
    <source>
        <dbReference type="Proteomes" id="UP000652681"/>
    </source>
</evidence>
<dbReference type="Proteomes" id="UP000652681">
    <property type="component" value="Unassembled WGS sequence"/>
</dbReference>
<organism evidence="1 2">
    <name type="scientific">Taishania pollutisoli</name>
    <dbReference type="NCBI Taxonomy" id="2766479"/>
    <lineage>
        <taxon>Bacteria</taxon>
        <taxon>Pseudomonadati</taxon>
        <taxon>Bacteroidota</taxon>
        <taxon>Flavobacteriia</taxon>
        <taxon>Flavobacteriales</taxon>
        <taxon>Crocinitomicaceae</taxon>
        <taxon>Taishania</taxon>
    </lineage>
</organism>
<protein>
    <submittedName>
        <fullName evidence="1">Uncharacterized protein</fullName>
    </submittedName>
</protein>
<name>A0A8J6P4X0_9FLAO</name>